<comment type="caution">
    <text evidence="1">The sequence shown here is derived from an EMBL/GenBank/DDBJ whole genome shotgun (WGS) entry which is preliminary data.</text>
</comment>
<name>A0A9J6AW59_SOLCO</name>
<dbReference type="EMBL" id="JACXVP010000001">
    <property type="protein sequence ID" value="KAG5628684.1"/>
    <property type="molecule type" value="Genomic_DNA"/>
</dbReference>
<reference evidence="1 2" key="1">
    <citation type="submission" date="2020-09" db="EMBL/GenBank/DDBJ databases">
        <title>De no assembly of potato wild relative species, Solanum commersonii.</title>
        <authorList>
            <person name="Cho K."/>
        </authorList>
    </citation>
    <scope>NUCLEOTIDE SEQUENCE [LARGE SCALE GENOMIC DNA]</scope>
    <source>
        <strain evidence="1">LZ3.2</strain>
        <tissue evidence="1">Leaf</tissue>
    </source>
</reference>
<dbReference type="AlphaFoldDB" id="A0A9J6AW59"/>
<evidence type="ECO:0000313" key="1">
    <source>
        <dbReference type="EMBL" id="KAG5628684.1"/>
    </source>
</evidence>
<gene>
    <name evidence="1" type="ORF">H5410_000401</name>
</gene>
<dbReference type="Proteomes" id="UP000824120">
    <property type="component" value="Chromosome 1"/>
</dbReference>
<evidence type="ECO:0000313" key="2">
    <source>
        <dbReference type="Proteomes" id="UP000824120"/>
    </source>
</evidence>
<dbReference type="OrthoDB" id="1328509at2759"/>
<proteinExistence type="predicted"/>
<sequence>MRGESCEIRQGETFEVTTLKVKVAYLRKDIDYLKSIDFTSLLEVAADVDAPETLEIPLSNTGDVHRDNMAVDESEEDIGEELIEIREWSIYGDLPDLEEAIVQSVIQTSLIETSIGGSSGAGTSEVTPSTDARFRVFGLRNKVWTLMSKKEQGRKSSRR</sequence>
<organism evidence="1 2">
    <name type="scientific">Solanum commersonii</name>
    <name type="common">Commerson's wild potato</name>
    <name type="synonym">Commerson's nightshade</name>
    <dbReference type="NCBI Taxonomy" id="4109"/>
    <lineage>
        <taxon>Eukaryota</taxon>
        <taxon>Viridiplantae</taxon>
        <taxon>Streptophyta</taxon>
        <taxon>Embryophyta</taxon>
        <taxon>Tracheophyta</taxon>
        <taxon>Spermatophyta</taxon>
        <taxon>Magnoliopsida</taxon>
        <taxon>eudicotyledons</taxon>
        <taxon>Gunneridae</taxon>
        <taxon>Pentapetalae</taxon>
        <taxon>asterids</taxon>
        <taxon>lamiids</taxon>
        <taxon>Solanales</taxon>
        <taxon>Solanaceae</taxon>
        <taxon>Solanoideae</taxon>
        <taxon>Solaneae</taxon>
        <taxon>Solanum</taxon>
    </lineage>
</organism>
<protein>
    <submittedName>
        <fullName evidence="1">Uncharacterized protein</fullName>
    </submittedName>
</protein>
<accession>A0A9J6AW59</accession>
<keyword evidence="2" id="KW-1185">Reference proteome</keyword>